<keyword evidence="8 13" id="KW-0418">Kinase</keyword>
<evidence type="ECO:0000256" key="10">
    <source>
        <dbReference type="SAM" id="Phobius"/>
    </source>
</evidence>
<dbReference type="Pfam" id="PF02518">
    <property type="entry name" value="HATPase_c"/>
    <property type="match status" value="1"/>
</dbReference>
<evidence type="ECO:0000256" key="1">
    <source>
        <dbReference type="ARBA" id="ARBA00000085"/>
    </source>
</evidence>
<dbReference type="PANTHER" id="PTHR44936">
    <property type="entry name" value="SENSOR PROTEIN CREC"/>
    <property type="match status" value="1"/>
</dbReference>
<feature type="domain" description="Histidine kinase" evidence="11">
    <location>
        <begin position="249"/>
        <end position="447"/>
    </location>
</feature>
<keyword evidence="10" id="KW-1133">Transmembrane helix</keyword>
<feature type="domain" description="HAMP" evidence="12">
    <location>
        <begin position="189"/>
        <end position="241"/>
    </location>
</feature>
<gene>
    <name evidence="13" type="ORF">GGR25_002551</name>
</gene>
<dbReference type="CDD" id="cd06225">
    <property type="entry name" value="HAMP"/>
    <property type="match status" value="1"/>
</dbReference>
<dbReference type="GO" id="GO:0005524">
    <property type="term" value="F:ATP binding"/>
    <property type="evidence" value="ECO:0007669"/>
    <property type="project" value="UniProtKB-KW"/>
</dbReference>
<evidence type="ECO:0000256" key="9">
    <source>
        <dbReference type="ARBA" id="ARBA00022840"/>
    </source>
</evidence>
<evidence type="ECO:0000259" key="11">
    <source>
        <dbReference type="PROSITE" id="PS50109"/>
    </source>
</evidence>
<comment type="catalytic activity">
    <reaction evidence="1">
        <text>ATP + protein L-histidine = ADP + protein N-phospho-L-histidine.</text>
        <dbReference type="EC" id="2.7.13.3"/>
    </reaction>
</comment>
<dbReference type="InterPro" id="IPR036097">
    <property type="entry name" value="HisK_dim/P_sf"/>
</dbReference>
<keyword evidence="9" id="KW-0067">ATP-binding</keyword>
<dbReference type="SUPFAM" id="SSF47384">
    <property type="entry name" value="Homodimeric domain of signal transducing histidine kinase"/>
    <property type="match status" value="1"/>
</dbReference>
<keyword evidence="10" id="KW-0812">Transmembrane</keyword>
<organism evidence="13 14">
    <name type="scientific">Kaistia hirudinis</name>
    <dbReference type="NCBI Taxonomy" id="1293440"/>
    <lineage>
        <taxon>Bacteria</taxon>
        <taxon>Pseudomonadati</taxon>
        <taxon>Pseudomonadota</taxon>
        <taxon>Alphaproteobacteria</taxon>
        <taxon>Hyphomicrobiales</taxon>
        <taxon>Kaistiaceae</taxon>
        <taxon>Kaistia</taxon>
    </lineage>
</organism>
<dbReference type="Pfam" id="PF00672">
    <property type="entry name" value="HAMP"/>
    <property type="match status" value="1"/>
</dbReference>
<keyword evidence="5" id="KW-0597">Phosphoprotein</keyword>
<dbReference type="GO" id="GO:0005886">
    <property type="term" value="C:plasma membrane"/>
    <property type="evidence" value="ECO:0007669"/>
    <property type="project" value="UniProtKB-SubCell"/>
</dbReference>
<dbReference type="PANTHER" id="PTHR44936:SF10">
    <property type="entry name" value="SENSOR PROTEIN RSTB"/>
    <property type="match status" value="1"/>
</dbReference>
<dbReference type="SMART" id="SM00388">
    <property type="entry name" value="HisKA"/>
    <property type="match status" value="1"/>
</dbReference>
<reference evidence="13 14" key="1">
    <citation type="submission" date="2020-08" db="EMBL/GenBank/DDBJ databases">
        <title>Genomic Encyclopedia of Type Strains, Phase IV (KMG-IV): sequencing the most valuable type-strain genomes for metagenomic binning, comparative biology and taxonomic classification.</title>
        <authorList>
            <person name="Goeker M."/>
        </authorList>
    </citation>
    <scope>NUCLEOTIDE SEQUENCE [LARGE SCALE GENOMIC DNA]</scope>
    <source>
        <strain evidence="13 14">DSM 25966</strain>
    </source>
</reference>
<dbReference type="CDD" id="cd00082">
    <property type="entry name" value="HisKA"/>
    <property type="match status" value="1"/>
</dbReference>
<evidence type="ECO:0000313" key="14">
    <source>
        <dbReference type="Proteomes" id="UP000553963"/>
    </source>
</evidence>
<keyword evidence="10" id="KW-0472">Membrane</keyword>
<keyword evidence="6" id="KW-0808">Transferase</keyword>
<dbReference type="RefSeq" id="WP_183399133.1">
    <property type="nucleotide sequence ID" value="NZ_JBHLWW010000003.1"/>
</dbReference>
<dbReference type="PROSITE" id="PS50109">
    <property type="entry name" value="HIS_KIN"/>
    <property type="match status" value="1"/>
</dbReference>
<dbReference type="Gene3D" id="3.30.565.10">
    <property type="entry name" value="Histidine kinase-like ATPase, C-terminal domain"/>
    <property type="match status" value="1"/>
</dbReference>
<dbReference type="InterPro" id="IPR036890">
    <property type="entry name" value="HATPase_C_sf"/>
</dbReference>
<evidence type="ECO:0000313" key="13">
    <source>
        <dbReference type="EMBL" id="MBB3931501.1"/>
    </source>
</evidence>
<accession>A0A840ARN3</accession>
<keyword evidence="14" id="KW-1185">Reference proteome</keyword>
<dbReference type="PROSITE" id="PS50885">
    <property type="entry name" value="HAMP"/>
    <property type="match status" value="1"/>
</dbReference>
<dbReference type="Proteomes" id="UP000553963">
    <property type="component" value="Unassembled WGS sequence"/>
</dbReference>
<comment type="caution">
    <text evidence="13">The sequence shown here is derived from an EMBL/GenBank/DDBJ whole genome shotgun (WGS) entry which is preliminary data.</text>
</comment>
<feature type="transmembrane region" description="Helical" evidence="10">
    <location>
        <begin position="6"/>
        <end position="31"/>
    </location>
</feature>
<dbReference type="AlphaFoldDB" id="A0A840ARN3"/>
<dbReference type="InterPro" id="IPR003594">
    <property type="entry name" value="HATPase_dom"/>
</dbReference>
<evidence type="ECO:0000256" key="6">
    <source>
        <dbReference type="ARBA" id="ARBA00022679"/>
    </source>
</evidence>
<evidence type="ECO:0000256" key="2">
    <source>
        <dbReference type="ARBA" id="ARBA00004651"/>
    </source>
</evidence>
<dbReference type="InterPro" id="IPR050980">
    <property type="entry name" value="2C_sensor_his_kinase"/>
</dbReference>
<evidence type="ECO:0000256" key="4">
    <source>
        <dbReference type="ARBA" id="ARBA00022475"/>
    </source>
</evidence>
<sequence length="447" mass="47606">MLRLSLAWRISLVLILAVIALQILSSVAFFVRRDAATEAGFRAPLPDQVASLATLLDGASAEQQRLVLRALNGPSFDASVSEAPVPMAEAGSRIGWLEAAIRRNLAPGDGREVVARRSGPALEGQPVRRGLRRLFMRDPIEIIVGLAGRRSLVLRPADSLNIRLFGFPSGFVASLVGFAVAILAGLAILRETRPITRLAAAVERFGQGMQAEALPETGSPETRSLVRAFNAMQSRIAGLVQGRTFVVAAIAHDLRTHLTRLRLRVAMLPDDAMRDRAERDVEDMQALVEEALAYAKSTRSAAARAPVDLVALVDDIARSRIEAGAPVVFTPPAEPIQVLASRLALGRALGNLIDNAVAYGGSAELSIEAGRDEIGIFVEDRGPGIPEADRERILEPFERLEASRGRDTGGAGLGLAIVREIVDAHGGRLAITARPGGGSRFGIVLPA</sequence>
<comment type="subcellular location">
    <subcellularLocation>
        <location evidence="2">Cell membrane</location>
        <topology evidence="2">Multi-pass membrane protein</topology>
    </subcellularLocation>
</comment>
<dbReference type="EMBL" id="JACIDS010000003">
    <property type="protein sequence ID" value="MBB3931501.1"/>
    <property type="molecule type" value="Genomic_DNA"/>
</dbReference>
<feature type="transmembrane region" description="Helical" evidence="10">
    <location>
        <begin position="164"/>
        <end position="189"/>
    </location>
</feature>
<dbReference type="InterPro" id="IPR003660">
    <property type="entry name" value="HAMP_dom"/>
</dbReference>
<dbReference type="CDD" id="cd00075">
    <property type="entry name" value="HATPase"/>
    <property type="match status" value="1"/>
</dbReference>
<evidence type="ECO:0000256" key="8">
    <source>
        <dbReference type="ARBA" id="ARBA00022777"/>
    </source>
</evidence>
<evidence type="ECO:0000259" key="12">
    <source>
        <dbReference type="PROSITE" id="PS50885"/>
    </source>
</evidence>
<dbReference type="GO" id="GO:0000155">
    <property type="term" value="F:phosphorelay sensor kinase activity"/>
    <property type="evidence" value="ECO:0007669"/>
    <property type="project" value="InterPro"/>
</dbReference>
<dbReference type="SMART" id="SM00387">
    <property type="entry name" value="HATPase_c"/>
    <property type="match status" value="1"/>
</dbReference>
<proteinExistence type="predicted"/>
<name>A0A840ARN3_9HYPH</name>
<dbReference type="SUPFAM" id="SSF55874">
    <property type="entry name" value="ATPase domain of HSP90 chaperone/DNA topoisomerase II/histidine kinase"/>
    <property type="match status" value="1"/>
</dbReference>
<dbReference type="PRINTS" id="PR00344">
    <property type="entry name" value="BCTRLSENSOR"/>
</dbReference>
<evidence type="ECO:0000256" key="7">
    <source>
        <dbReference type="ARBA" id="ARBA00022741"/>
    </source>
</evidence>
<dbReference type="InterPro" id="IPR005467">
    <property type="entry name" value="His_kinase_dom"/>
</dbReference>
<dbReference type="InterPro" id="IPR003661">
    <property type="entry name" value="HisK_dim/P_dom"/>
</dbReference>
<keyword evidence="4" id="KW-1003">Cell membrane</keyword>
<dbReference type="InterPro" id="IPR004358">
    <property type="entry name" value="Sig_transdc_His_kin-like_C"/>
</dbReference>
<evidence type="ECO:0000256" key="5">
    <source>
        <dbReference type="ARBA" id="ARBA00022553"/>
    </source>
</evidence>
<dbReference type="SMART" id="SM00304">
    <property type="entry name" value="HAMP"/>
    <property type="match status" value="1"/>
</dbReference>
<evidence type="ECO:0000256" key="3">
    <source>
        <dbReference type="ARBA" id="ARBA00012438"/>
    </source>
</evidence>
<dbReference type="Gene3D" id="1.10.287.130">
    <property type="match status" value="1"/>
</dbReference>
<dbReference type="EC" id="2.7.13.3" evidence="3"/>
<protein>
    <recommendedName>
        <fullName evidence="3">histidine kinase</fullName>
        <ecNumber evidence="3">2.7.13.3</ecNumber>
    </recommendedName>
</protein>
<keyword evidence="7" id="KW-0547">Nucleotide-binding</keyword>